<evidence type="ECO:0000256" key="5">
    <source>
        <dbReference type="ARBA" id="ARBA00023242"/>
    </source>
</evidence>
<gene>
    <name evidence="9" type="ORF">K2173_020897</name>
</gene>
<feature type="compositionally biased region" description="Polar residues" evidence="7">
    <location>
        <begin position="351"/>
        <end position="367"/>
    </location>
</feature>
<dbReference type="PANTHER" id="PTHR46527:SF1">
    <property type="entry name" value="NUCLEOPORIN NUP42"/>
    <property type="match status" value="1"/>
</dbReference>
<reference evidence="9 10" key="1">
    <citation type="submission" date="2021-09" db="EMBL/GenBank/DDBJ databases">
        <title>Genomic insights and catalytic innovation underlie evolution of tropane alkaloids biosynthesis.</title>
        <authorList>
            <person name="Wang Y.-J."/>
            <person name="Tian T."/>
            <person name="Huang J.-P."/>
            <person name="Huang S.-X."/>
        </authorList>
    </citation>
    <scope>NUCLEOTIDE SEQUENCE [LARGE SCALE GENOMIC DNA]</scope>
    <source>
        <strain evidence="9">KIB-2018</strain>
        <tissue evidence="9">Leaf</tissue>
    </source>
</reference>
<feature type="zinc finger region" description="C3H1-type" evidence="6">
    <location>
        <begin position="5"/>
        <end position="32"/>
    </location>
</feature>
<proteinExistence type="predicted"/>
<evidence type="ECO:0000256" key="3">
    <source>
        <dbReference type="ARBA" id="ARBA00022771"/>
    </source>
</evidence>
<feature type="compositionally biased region" description="Polar residues" evidence="7">
    <location>
        <begin position="32"/>
        <end position="69"/>
    </location>
</feature>
<feature type="compositionally biased region" description="Low complexity" evidence="7">
    <location>
        <begin position="78"/>
        <end position="96"/>
    </location>
</feature>
<protein>
    <recommendedName>
        <fullName evidence="8">C3H1-type domain-containing protein</fullName>
    </recommendedName>
</protein>
<dbReference type="GO" id="GO:0008270">
    <property type="term" value="F:zinc ion binding"/>
    <property type="evidence" value="ECO:0007669"/>
    <property type="project" value="UniProtKB-KW"/>
</dbReference>
<feature type="region of interest" description="Disordered" evidence="7">
    <location>
        <begin position="32"/>
        <end position="104"/>
    </location>
</feature>
<comment type="caution">
    <text evidence="9">The sequence shown here is derived from an EMBL/GenBank/DDBJ whole genome shotgun (WGS) entry which is preliminary data.</text>
</comment>
<dbReference type="Pfam" id="PF00642">
    <property type="entry name" value="zf-CCCH"/>
    <property type="match status" value="1"/>
</dbReference>
<evidence type="ECO:0000259" key="8">
    <source>
        <dbReference type="PROSITE" id="PS50103"/>
    </source>
</evidence>
<evidence type="ECO:0000256" key="1">
    <source>
        <dbReference type="ARBA" id="ARBA00004123"/>
    </source>
</evidence>
<dbReference type="InterPro" id="IPR000571">
    <property type="entry name" value="Znf_CCCH"/>
</dbReference>
<comment type="subcellular location">
    <subcellularLocation>
        <location evidence="1">Nucleus</location>
    </subcellularLocation>
</comment>
<dbReference type="PROSITE" id="PS50103">
    <property type="entry name" value="ZF_C3H1"/>
    <property type="match status" value="1"/>
</dbReference>
<dbReference type="Gene3D" id="4.10.1000.10">
    <property type="entry name" value="Zinc finger, CCCH-type"/>
    <property type="match status" value="1"/>
</dbReference>
<dbReference type="EMBL" id="JAIWQS010000004">
    <property type="protein sequence ID" value="KAJ8767957.1"/>
    <property type="molecule type" value="Genomic_DNA"/>
</dbReference>
<feature type="domain" description="C3H1-type" evidence="8">
    <location>
        <begin position="5"/>
        <end position="32"/>
    </location>
</feature>
<dbReference type="PANTHER" id="PTHR46527">
    <property type="entry name" value="NUCLEOPORIN-LIKE PROTEIN 2"/>
    <property type="match status" value="1"/>
</dbReference>
<feature type="region of interest" description="Disordered" evidence="7">
    <location>
        <begin position="337"/>
        <end position="371"/>
    </location>
</feature>
<dbReference type="Proteomes" id="UP001159364">
    <property type="component" value="Linkage Group LG04"/>
</dbReference>
<feature type="compositionally biased region" description="Polar residues" evidence="7">
    <location>
        <begin position="132"/>
        <end position="148"/>
    </location>
</feature>
<keyword evidence="5" id="KW-0539">Nucleus</keyword>
<keyword evidence="3 6" id="KW-0863">Zinc-finger</keyword>
<dbReference type="InterPro" id="IPR036855">
    <property type="entry name" value="Znf_CCCH_sf"/>
</dbReference>
<organism evidence="9 10">
    <name type="scientific">Erythroxylum novogranatense</name>
    <dbReference type="NCBI Taxonomy" id="1862640"/>
    <lineage>
        <taxon>Eukaryota</taxon>
        <taxon>Viridiplantae</taxon>
        <taxon>Streptophyta</taxon>
        <taxon>Embryophyta</taxon>
        <taxon>Tracheophyta</taxon>
        <taxon>Spermatophyta</taxon>
        <taxon>Magnoliopsida</taxon>
        <taxon>eudicotyledons</taxon>
        <taxon>Gunneridae</taxon>
        <taxon>Pentapetalae</taxon>
        <taxon>rosids</taxon>
        <taxon>fabids</taxon>
        <taxon>Malpighiales</taxon>
        <taxon>Erythroxylaceae</taxon>
        <taxon>Erythroxylum</taxon>
    </lineage>
</organism>
<dbReference type="SMART" id="SM00356">
    <property type="entry name" value="ZnF_C3H1"/>
    <property type="match status" value="1"/>
</dbReference>
<keyword evidence="2 6" id="KW-0479">Metal-binding</keyword>
<dbReference type="AlphaFoldDB" id="A0AAV8TM82"/>
<accession>A0AAV8TM82</accession>
<evidence type="ECO:0000256" key="6">
    <source>
        <dbReference type="PROSITE-ProRule" id="PRU00723"/>
    </source>
</evidence>
<evidence type="ECO:0000256" key="4">
    <source>
        <dbReference type="ARBA" id="ARBA00022833"/>
    </source>
</evidence>
<dbReference type="GO" id="GO:0005634">
    <property type="term" value="C:nucleus"/>
    <property type="evidence" value="ECO:0007669"/>
    <property type="project" value="UniProtKB-SubCell"/>
</dbReference>
<dbReference type="SUPFAM" id="SSF90229">
    <property type="entry name" value="CCCH zinc finger"/>
    <property type="match status" value="1"/>
</dbReference>
<dbReference type="InterPro" id="IPR051767">
    <property type="entry name" value="Nucleoporin_NUP42"/>
</dbReference>
<keyword evidence="10" id="KW-1185">Reference proteome</keyword>
<evidence type="ECO:0000313" key="9">
    <source>
        <dbReference type="EMBL" id="KAJ8767957.1"/>
    </source>
</evidence>
<evidence type="ECO:0000256" key="7">
    <source>
        <dbReference type="SAM" id="MobiDB-lite"/>
    </source>
</evidence>
<sequence length="397" mass="43609">MHYNRNKKEPCRNFQRGSCQYGEKCKFLHVTPEQSKPNTNPFGFGTQQQPSRQKFDNNNTNPFGFGTQQQHRKPNASNPFGFGAQQQQQPQKPANPFGFGVQSNNLHYKAPNDFGSKPHQFKPFENKWSRFSPISNSGQPDHQPQAQAANHHDCNDPDTCKRLILEDFEHERPLWKLTCYSHWKNGPCDISGDVSYEELRAVAYDDARRGLSLPLIVERERNLLNSKLIEFENLLQNPYVAPSKSALHGAVRFPVGTSGAATAAGQSSASTPFSNLSQSNVQLNVGHSIPANSAFGQSTLLPNSVQTSNAFGSRLSPNVFGQPVSLSSSGQTANAFGTNKFLSGDAEAPPDQTTPSIPNQSTDNSQAGVPLGGSITDPVTIVIYLNIFCPYKCDPQQ</sequence>
<keyword evidence="4 6" id="KW-0862">Zinc</keyword>
<evidence type="ECO:0000256" key="2">
    <source>
        <dbReference type="ARBA" id="ARBA00022723"/>
    </source>
</evidence>
<feature type="region of interest" description="Disordered" evidence="7">
    <location>
        <begin position="129"/>
        <end position="154"/>
    </location>
</feature>
<evidence type="ECO:0000313" key="10">
    <source>
        <dbReference type="Proteomes" id="UP001159364"/>
    </source>
</evidence>
<name>A0AAV8TM82_9ROSI</name>